<dbReference type="InterPro" id="IPR004839">
    <property type="entry name" value="Aminotransferase_I/II_large"/>
</dbReference>
<dbReference type="PANTHER" id="PTHR42885">
    <property type="entry name" value="HISTIDINOL-PHOSPHATE AMINOTRANSFERASE-RELATED"/>
    <property type="match status" value="1"/>
</dbReference>
<evidence type="ECO:0000256" key="3">
    <source>
        <dbReference type="ARBA" id="ARBA00022679"/>
    </source>
</evidence>
<gene>
    <name evidence="6" type="ORF">S03H2_41976</name>
</gene>
<proteinExistence type="predicted"/>
<dbReference type="GO" id="GO:0008483">
    <property type="term" value="F:transaminase activity"/>
    <property type="evidence" value="ECO:0007669"/>
    <property type="project" value="UniProtKB-KW"/>
</dbReference>
<name>X1IY15_9ZZZZ</name>
<evidence type="ECO:0000259" key="5">
    <source>
        <dbReference type="Pfam" id="PF00155"/>
    </source>
</evidence>
<comment type="cofactor">
    <cofactor evidence="1">
        <name>pyridoxal 5'-phosphate</name>
        <dbReference type="ChEBI" id="CHEBI:597326"/>
    </cofactor>
</comment>
<dbReference type="SUPFAM" id="SSF53383">
    <property type="entry name" value="PLP-dependent transferases"/>
    <property type="match status" value="1"/>
</dbReference>
<feature type="domain" description="Aminotransferase class I/classII large" evidence="5">
    <location>
        <begin position="10"/>
        <end position="110"/>
    </location>
</feature>
<keyword evidence="3" id="KW-0808">Transferase</keyword>
<feature type="non-terminal residue" evidence="6">
    <location>
        <position position="1"/>
    </location>
</feature>
<dbReference type="InterPro" id="IPR015424">
    <property type="entry name" value="PyrdxlP-dep_Trfase"/>
</dbReference>
<dbReference type="InterPro" id="IPR015422">
    <property type="entry name" value="PyrdxlP-dep_Trfase_small"/>
</dbReference>
<accession>X1IY15</accession>
<sequence>IKHPYNVNVVALVAVQESLKDIDYLLSRVKAINAERERLFGELKKLKWLKPFPSQANFILCSVLNGKASQLQQRLQDKGILVRYFNQPLLQDSIRISLGKSRDTDILIKTLQELGEEING</sequence>
<keyword evidence="2" id="KW-0032">Aminotransferase</keyword>
<dbReference type="Gene3D" id="3.90.1150.10">
    <property type="entry name" value="Aspartate Aminotransferase, domain 1"/>
    <property type="match status" value="1"/>
</dbReference>
<evidence type="ECO:0000256" key="2">
    <source>
        <dbReference type="ARBA" id="ARBA00022576"/>
    </source>
</evidence>
<comment type="caution">
    <text evidence="6">The sequence shown here is derived from an EMBL/GenBank/DDBJ whole genome shotgun (WGS) entry which is preliminary data.</text>
</comment>
<evidence type="ECO:0000313" key="6">
    <source>
        <dbReference type="EMBL" id="GAH74140.1"/>
    </source>
</evidence>
<protein>
    <recommendedName>
        <fullName evidence="5">Aminotransferase class I/classII large domain-containing protein</fullName>
    </recommendedName>
</protein>
<dbReference type="AlphaFoldDB" id="X1IY15"/>
<keyword evidence="4" id="KW-0663">Pyridoxal phosphate</keyword>
<evidence type="ECO:0000256" key="1">
    <source>
        <dbReference type="ARBA" id="ARBA00001933"/>
    </source>
</evidence>
<dbReference type="PANTHER" id="PTHR42885:SF2">
    <property type="entry name" value="HISTIDINOL-PHOSPHATE AMINOTRANSFERASE"/>
    <property type="match status" value="1"/>
</dbReference>
<dbReference type="GO" id="GO:0030170">
    <property type="term" value="F:pyridoxal phosphate binding"/>
    <property type="evidence" value="ECO:0007669"/>
    <property type="project" value="InterPro"/>
</dbReference>
<evidence type="ECO:0000256" key="4">
    <source>
        <dbReference type="ARBA" id="ARBA00022898"/>
    </source>
</evidence>
<dbReference type="Pfam" id="PF00155">
    <property type="entry name" value="Aminotran_1_2"/>
    <property type="match status" value="1"/>
</dbReference>
<organism evidence="6">
    <name type="scientific">marine sediment metagenome</name>
    <dbReference type="NCBI Taxonomy" id="412755"/>
    <lineage>
        <taxon>unclassified sequences</taxon>
        <taxon>metagenomes</taxon>
        <taxon>ecological metagenomes</taxon>
    </lineage>
</organism>
<reference evidence="6" key="1">
    <citation type="journal article" date="2014" name="Front. Microbiol.">
        <title>High frequency of phylogenetically diverse reductive dehalogenase-homologous genes in deep subseafloor sedimentary metagenomes.</title>
        <authorList>
            <person name="Kawai M."/>
            <person name="Futagami T."/>
            <person name="Toyoda A."/>
            <person name="Takaki Y."/>
            <person name="Nishi S."/>
            <person name="Hori S."/>
            <person name="Arai W."/>
            <person name="Tsubouchi T."/>
            <person name="Morono Y."/>
            <person name="Uchiyama I."/>
            <person name="Ito T."/>
            <person name="Fujiyama A."/>
            <person name="Inagaki F."/>
            <person name="Takami H."/>
        </authorList>
    </citation>
    <scope>NUCLEOTIDE SEQUENCE</scope>
    <source>
        <strain evidence="6">Expedition CK06-06</strain>
    </source>
</reference>
<dbReference type="EMBL" id="BARU01026105">
    <property type="protein sequence ID" value="GAH74140.1"/>
    <property type="molecule type" value="Genomic_DNA"/>
</dbReference>